<evidence type="ECO:0000313" key="3">
    <source>
        <dbReference type="Proteomes" id="UP001604336"/>
    </source>
</evidence>
<organism evidence="2 3">
    <name type="scientific">Abeliophyllum distichum</name>
    <dbReference type="NCBI Taxonomy" id="126358"/>
    <lineage>
        <taxon>Eukaryota</taxon>
        <taxon>Viridiplantae</taxon>
        <taxon>Streptophyta</taxon>
        <taxon>Embryophyta</taxon>
        <taxon>Tracheophyta</taxon>
        <taxon>Spermatophyta</taxon>
        <taxon>Magnoliopsida</taxon>
        <taxon>eudicotyledons</taxon>
        <taxon>Gunneridae</taxon>
        <taxon>Pentapetalae</taxon>
        <taxon>asterids</taxon>
        <taxon>lamiids</taxon>
        <taxon>Lamiales</taxon>
        <taxon>Oleaceae</taxon>
        <taxon>Forsythieae</taxon>
        <taxon>Abeliophyllum</taxon>
    </lineage>
</organism>
<gene>
    <name evidence="2" type="ORF">Adt_39711</name>
</gene>
<comment type="caution">
    <text evidence="2">The sequence shown here is derived from an EMBL/GenBank/DDBJ whole genome shotgun (WGS) entry which is preliminary data.</text>
</comment>
<evidence type="ECO:0000313" key="2">
    <source>
        <dbReference type="EMBL" id="KAL2471575.1"/>
    </source>
</evidence>
<accession>A0ABD1Q5V5</accession>
<reference evidence="3" key="1">
    <citation type="submission" date="2024-07" db="EMBL/GenBank/DDBJ databases">
        <title>Two chromosome-level genome assemblies of Korean endemic species Abeliophyllum distichum and Forsythia ovata (Oleaceae).</title>
        <authorList>
            <person name="Jang H."/>
        </authorList>
    </citation>
    <scope>NUCLEOTIDE SEQUENCE [LARGE SCALE GENOMIC DNA]</scope>
</reference>
<dbReference type="EMBL" id="JBFOLK010000012">
    <property type="protein sequence ID" value="KAL2471575.1"/>
    <property type="molecule type" value="Genomic_DNA"/>
</dbReference>
<proteinExistence type="predicted"/>
<dbReference type="AlphaFoldDB" id="A0ABD1Q5V5"/>
<name>A0ABD1Q5V5_9LAMI</name>
<dbReference type="Proteomes" id="UP001604336">
    <property type="component" value="Unassembled WGS sequence"/>
</dbReference>
<keyword evidence="3" id="KW-1185">Reference proteome</keyword>
<evidence type="ECO:0000256" key="1">
    <source>
        <dbReference type="SAM" id="MobiDB-lite"/>
    </source>
</evidence>
<protein>
    <submittedName>
        <fullName evidence="2">Uncharacterized protein</fullName>
    </submittedName>
</protein>
<feature type="region of interest" description="Disordered" evidence="1">
    <location>
        <begin position="61"/>
        <end position="125"/>
    </location>
</feature>
<sequence length="125" mass="12707">MAKVVGDALSEPIVSPSVEIAGDASSDLSSMSVVPVLVETLGDSSPSPFWERGTCSSGRCSLGGGAVNSSTSILSQDKGEEDIRSCKVGPKGAPKRELPEEGAGVDSGRVKKSRMAPPKETSGSN</sequence>